<protein>
    <submittedName>
        <fullName evidence="1">Uncharacterized protein</fullName>
    </submittedName>
</protein>
<evidence type="ECO:0000313" key="2">
    <source>
        <dbReference type="Proteomes" id="UP000653411"/>
    </source>
</evidence>
<name>A0A917XNK1_9ACTN</name>
<evidence type="ECO:0000313" key="1">
    <source>
        <dbReference type="EMBL" id="GGN43651.1"/>
    </source>
</evidence>
<dbReference type="InterPro" id="IPR011051">
    <property type="entry name" value="RmlC_Cupin_sf"/>
</dbReference>
<dbReference type="InterPro" id="IPR014710">
    <property type="entry name" value="RmlC-like_jellyroll"/>
</dbReference>
<dbReference type="RefSeq" id="WP_229713780.1">
    <property type="nucleotide sequence ID" value="NZ_BMML01000040.1"/>
</dbReference>
<comment type="caution">
    <text evidence="1">The sequence shown here is derived from an EMBL/GenBank/DDBJ whole genome shotgun (WGS) entry which is preliminary data.</text>
</comment>
<dbReference type="SUPFAM" id="SSF51182">
    <property type="entry name" value="RmlC-like cupins"/>
    <property type="match status" value="1"/>
</dbReference>
<sequence>MMTTYKYTVEEADRFNKHGIDLTVYGNHDPAATVVRVHVERGHFQEFCNVRSSYTYYIVSGQGVFYLDGEEIAVGSTDLIAVPPNTRIHYFGAMEMVLTVAPAFDERDERHVRFISESEIPYHR</sequence>
<dbReference type="CDD" id="cd20295">
    <property type="entry name" value="cupin_Pac13-like"/>
    <property type="match status" value="1"/>
</dbReference>
<organism evidence="1 2">
    <name type="scientific">Streptomyces fuscichromogenes</name>
    <dbReference type="NCBI Taxonomy" id="1324013"/>
    <lineage>
        <taxon>Bacteria</taxon>
        <taxon>Bacillati</taxon>
        <taxon>Actinomycetota</taxon>
        <taxon>Actinomycetes</taxon>
        <taxon>Kitasatosporales</taxon>
        <taxon>Streptomycetaceae</taxon>
        <taxon>Streptomyces</taxon>
    </lineage>
</organism>
<reference evidence="1" key="2">
    <citation type="submission" date="2020-09" db="EMBL/GenBank/DDBJ databases">
        <authorList>
            <person name="Sun Q."/>
            <person name="Zhou Y."/>
        </authorList>
    </citation>
    <scope>NUCLEOTIDE SEQUENCE</scope>
    <source>
        <strain evidence="1">CGMCC 4.7110</strain>
    </source>
</reference>
<accession>A0A917XNK1</accession>
<dbReference type="AlphaFoldDB" id="A0A917XNK1"/>
<dbReference type="Proteomes" id="UP000653411">
    <property type="component" value="Unassembled WGS sequence"/>
</dbReference>
<dbReference type="EMBL" id="BMML01000040">
    <property type="protein sequence ID" value="GGN43651.1"/>
    <property type="molecule type" value="Genomic_DNA"/>
</dbReference>
<keyword evidence="2" id="KW-1185">Reference proteome</keyword>
<gene>
    <name evidence="1" type="ORF">GCM10011578_093950</name>
</gene>
<proteinExistence type="predicted"/>
<dbReference type="Gene3D" id="2.60.120.10">
    <property type="entry name" value="Jelly Rolls"/>
    <property type="match status" value="1"/>
</dbReference>
<reference evidence="1" key="1">
    <citation type="journal article" date="2014" name="Int. J. Syst. Evol. Microbiol.">
        <title>Complete genome sequence of Corynebacterium casei LMG S-19264T (=DSM 44701T), isolated from a smear-ripened cheese.</title>
        <authorList>
            <consortium name="US DOE Joint Genome Institute (JGI-PGF)"/>
            <person name="Walter F."/>
            <person name="Albersmeier A."/>
            <person name="Kalinowski J."/>
            <person name="Ruckert C."/>
        </authorList>
    </citation>
    <scope>NUCLEOTIDE SEQUENCE</scope>
    <source>
        <strain evidence="1">CGMCC 4.7110</strain>
    </source>
</reference>